<proteinExistence type="predicted"/>
<evidence type="ECO:0000256" key="1">
    <source>
        <dbReference type="SAM" id="MobiDB-lite"/>
    </source>
</evidence>
<protein>
    <submittedName>
        <fullName evidence="2">Uncharacterized protein</fullName>
    </submittedName>
</protein>
<reference evidence="2 3" key="1">
    <citation type="journal article" date="2014" name="Agronomy (Basel)">
        <title>A Draft Genome Sequence for Ensete ventricosum, the Drought-Tolerant Tree Against Hunger.</title>
        <authorList>
            <person name="Harrison J."/>
            <person name="Moore K.A."/>
            <person name="Paszkiewicz K."/>
            <person name="Jones T."/>
            <person name="Grant M."/>
            <person name="Ambacheew D."/>
            <person name="Muzemil S."/>
            <person name="Studholme D.J."/>
        </authorList>
    </citation>
    <scope>NUCLEOTIDE SEQUENCE [LARGE SCALE GENOMIC DNA]</scope>
</reference>
<organism evidence="2 3">
    <name type="scientific">Ensete ventricosum</name>
    <name type="common">Abyssinian banana</name>
    <name type="synonym">Musa ensete</name>
    <dbReference type="NCBI Taxonomy" id="4639"/>
    <lineage>
        <taxon>Eukaryota</taxon>
        <taxon>Viridiplantae</taxon>
        <taxon>Streptophyta</taxon>
        <taxon>Embryophyta</taxon>
        <taxon>Tracheophyta</taxon>
        <taxon>Spermatophyta</taxon>
        <taxon>Magnoliopsida</taxon>
        <taxon>Liliopsida</taxon>
        <taxon>Zingiberales</taxon>
        <taxon>Musaceae</taxon>
        <taxon>Ensete</taxon>
    </lineage>
</organism>
<dbReference type="EMBL" id="AMZH03008742">
    <property type="protein sequence ID" value="RRT58327.1"/>
    <property type="molecule type" value="Genomic_DNA"/>
</dbReference>
<dbReference type="Proteomes" id="UP000287651">
    <property type="component" value="Unassembled WGS sequence"/>
</dbReference>
<sequence length="185" mass="20521">MKALLQQYGDHNDDRAHSRDSPRRGLVELSRVAATSTSTSRHPETKPQTSPTANFFSNPRSKWRQQNPTSRLSIASCTEIASFRKENVRGRIHEDSDLSFLFCPLRGFGARRFNTLEEYGHANPPPLVGPRLVKWSWGLHRKQHPRAEMASQLSPHSSAAGWRGPALGKGSGPPVGCQAGYSSFC</sequence>
<dbReference type="AlphaFoldDB" id="A0A426Z2X4"/>
<comment type="caution">
    <text evidence="2">The sequence shown here is derived from an EMBL/GenBank/DDBJ whole genome shotgun (WGS) entry which is preliminary data.</text>
</comment>
<evidence type="ECO:0000313" key="2">
    <source>
        <dbReference type="EMBL" id="RRT58327.1"/>
    </source>
</evidence>
<feature type="region of interest" description="Disordered" evidence="1">
    <location>
        <begin position="1"/>
        <end position="70"/>
    </location>
</feature>
<feature type="compositionally biased region" description="Basic and acidic residues" evidence="1">
    <location>
        <begin position="10"/>
        <end position="26"/>
    </location>
</feature>
<feature type="region of interest" description="Disordered" evidence="1">
    <location>
        <begin position="149"/>
        <end position="174"/>
    </location>
</feature>
<evidence type="ECO:0000313" key="3">
    <source>
        <dbReference type="Proteomes" id="UP000287651"/>
    </source>
</evidence>
<accession>A0A426Z2X4</accession>
<name>A0A426Z2X4_ENSVE</name>
<feature type="compositionally biased region" description="Polar residues" evidence="1">
    <location>
        <begin position="46"/>
        <end position="70"/>
    </location>
</feature>
<gene>
    <name evidence="2" type="ORF">B296_00033456</name>
</gene>